<proteinExistence type="predicted"/>
<evidence type="ECO:0000313" key="3">
    <source>
        <dbReference type="EMBL" id="KAJ8068603.1"/>
    </source>
</evidence>
<comment type="caution">
    <text evidence="3">The sequence shown here is derived from an EMBL/GenBank/DDBJ whole genome shotgun (WGS) entry which is preliminary data.</text>
</comment>
<protein>
    <submittedName>
        <fullName evidence="3">Uncharacterized protein</fullName>
    </submittedName>
</protein>
<organism evidence="3 4">
    <name type="scientific">Sclerotinia nivalis</name>
    <dbReference type="NCBI Taxonomy" id="352851"/>
    <lineage>
        <taxon>Eukaryota</taxon>
        <taxon>Fungi</taxon>
        <taxon>Dikarya</taxon>
        <taxon>Ascomycota</taxon>
        <taxon>Pezizomycotina</taxon>
        <taxon>Leotiomycetes</taxon>
        <taxon>Helotiales</taxon>
        <taxon>Sclerotiniaceae</taxon>
        <taxon>Sclerotinia</taxon>
    </lineage>
</organism>
<dbReference type="PANTHER" id="PTHR38794:SF1">
    <property type="entry name" value="INTEGRAL MEMBRANE PROTEIN"/>
    <property type="match status" value="1"/>
</dbReference>
<keyword evidence="2" id="KW-1133">Transmembrane helix</keyword>
<accession>A0A9X0AUB1</accession>
<feature type="region of interest" description="Disordered" evidence="1">
    <location>
        <begin position="199"/>
        <end position="223"/>
    </location>
</feature>
<dbReference type="AlphaFoldDB" id="A0A9X0AUB1"/>
<sequence>MAEKSTVSLPPSASLDTPTDHRSFLNVIGWLFAIISLLVVATRCGTRWAVSRSFGLDDAFIIASLLLAIGSMVAVTIGIRSGLGLLDWESGSQSQLDGLQKLAVLYDEYQTGEPFLSWLFILSTLLAQCLGIVSACILYLKPFLQSLNSGMIRNDDLRRRGGETSFGSSYKRYASKTKIISKKKISDLLSTVTDNSLSSTNTKNETFPSTLRGIPLKDHPMRDNLRNDHQVSVVAEPGVNEWEASSQSSQSSQLNMIRQTKIFSATSTHEQA</sequence>
<evidence type="ECO:0000256" key="1">
    <source>
        <dbReference type="SAM" id="MobiDB-lite"/>
    </source>
</evidence>
<dbReference type="PANTHER" id="PTHR38794">
    <property type="entry name" value="INTEGRAL MEMBRANE PROTEIN"/>
    <property type="match status" value="1"/>
</dbReference>
<evidence type="ECO:0000313" key="4">
    <source>
        <dbReference type="Proteomes" id="UP001152300"/>
    </source>
</evidence>
<dbReference type="Proteomes" id="UP001152300">
    <property type="component" value="Unassembled WGS sequence"/>
</dbReference>
<reference evidence="3" key="1">
    <citation type="submission" date="2022-11" db="EMBL/GenBank/DDBJ databases">
        <title>Genome Resource of Sclerotinia nivalis Strain SnTB1, a Plant Pathogen Isolated from American Ginseng.</title>
        <authorList>
            <person name="Fan S."/>
        </authorList>
    </citation>
    <scope>NUCLEOTIDE SEQUENCE</scope>
    <source>
        <strain evidence="3">SnTB1</strain>
    </source>
</reference>
<feature type="transmembrane region" description="Helical" evidence="2">
    <location>
        <begin position="58"/>
        <end position="79"/>
    </location>
</feature>
<keyword evidence="4" id="KW-1185">Reference proteome</keyword>
<keyword evidence="2" id="KW-0812">Transmembrane</keyword>
<dbReference type="EMBL" id="JAPEIS010000002">
    <property type="protein sequence ID" value="KAJ8068603.1"/>
    <property type="molecule type" value="Genomic_DNA"/>
</dbReference>
<feature type="compositionally biased region" description="Polar residues" evidence="1">
    <location>
        <begin position="199"/>
        <end position="209"/>
    </location>
</feature>
<keyword evidence="2" id="KW-0472">Membrane</keyword>
<name>A0A9X0AUB1_9HELO</name>
<dbReference type="OrthoDB" id="3918601at2759"/>
<feature type="transmembrane region" description="Helical" evidence="2">
    <location>
        <begin position="24"/>
        <end position="46"/>
    </location>
</feature>
<gene>
    <name evidence="3" type="ORF">OCU04_002311</name>
</gene>
<feature type="transmembrane region" description="Helical" evidence="2">
    <location>
        <begin position="115"/>
        <end position="140"/>
    </location>
</feature>
<evidence type="ECO:0000256" key="2">
    <source>
        <dbReference type="SAM" id="Phobius"/>
    </source>
</evidence>